<comment type="caution">
    <text evidence="2">The sequence shown here is derived from an EMBL/GenBank/DDBJ whole genome shotgun (WGS) entry which is preliminary data.</text>
</comment>
<dbReference type="EMBL" id="JADCSA010000002">
    <property type="protein sequence ID" value="MBE7323557.1"/>
    <property type="molecule type" value="Genomic_DNA"/>
</dbReference>
<dbReference type="Pfam" id="PF19834">
    <property type="entry name" value="DUF6314"/>
    <property type="match status" value="1"/>
</dbReference>
<reference evidence="2 3" key="1">
    <citation type="submission" date="2020-10" db="EMBL/GenBank/DDBJ databases">
        <title>Nocardioides sp. isolated from sludge.</title>
        <authorList>
            <person name="Zhang X."/>
        </authorList>
    </citation>
    <scope>NUCLEOTIDE SEQUENCE [LARGE SCALE GENOMIC DNA]</scope>
    <source>
        <strain evidence="2 3">Y6</strain>
    </source>
</reference>
<keyword evidence="3" id="KW-1185">Reference proteome</keyword>
<sequence>MTSDADPRQLLGTWAFERVVDDRRAGEAVHVTGSTLLSEDGHGIRWSEEGVMRRGGLELLVSRVLRLVPGDEGWVVTFEDGRDFHPWQPGGEVVHLCGADTYRGTVELGLDADGAWSVTWRVSGPTKDYEMVTRLRRA</sequence>
<evidence type="ECO:0000313" key="3">
    <source>
        <dbReference type="Proteomes" id="UP000756387"/>
    </source>
</evidence>
<feature type="domain" description="DUF6314" evidence="1">
    <location>
        <begin position="10"/>
        <end position="137"/>
    </location>
</feature>
<evidence type="ECO:0000259" key="1">
    <source>
        <dbReference type="Pfam" id="PF19834"/>
    </source>
</evidence>
<dbReference type="InterPro" id="IPR045632">
    <property type="entry name" value="DUF6314"/>
</dbReference>
<gene>
    <name evidence="2" type="ORF">IEQ44_02675</name>
</gene>
<proteinExistence type="predicted"/>
<dbReference type="RefSeq" id="WP_193636878.1">
    <property type="nucleotide sequence ID" value="NZ_JADCSA010000002.1"/>
</dbReference>
<accession>A0ABR9RPT7</accession>
<dbReference type="Proteomes" id="UP000756387">
    <property type="component" value="Unassembled WGS sequence"/>
</dbReference>
<name>A0ABR9RPT7_9ACTN</name>
<evidence type="ECO:0000313" key="2">
    <source>
        <dbReference type="EMBL" id="MBE7323557.1"/>
    </source>
</evidence>
<protein>
    <recommendedName>
        <fullName evidence="1">DUF6314 domain-containing protein</fullName>
    </recommendedName>
</protein>
<organism evidence="2 3">
    <name type="scientific">Nocardioides malaquae</name>
    <dbReference type="NCBI Taxonomy" id="2773426"/>
    <lineage>
        <taxon>Bacteria</taxon>
        <taxon>Bacillati</taxon>
        <taxon>Actinomycetota</taxon>
        <taxon>Actinomycetes</taxon>
        <taxon>Propionibacteriales</taxon>
        <taxon>Nocardioidaceae</taxon>
        <taxon>Nocardioides</taxon>
    </lineage>
</organism>